<organism evidence="1 2">
    <name type="scientific">Dolosigranulum pigrum</name>
    <dbReference type="NCBI Taxonomy" id="29394"/>
    <lineage>
        <taxon>Bacteria</taxon>
        <taxon>Bacillati</taxon>
        <taxon>Bacillota</taxon>
        <taxon>Bacilli</taxon>
        <taxon>Lactobacillales</taxon>
        <taxon>Carnobacteriaceae</taxon>
        <taxon>Dolosigranulum</taxon>
    </lineage>
</organism>
<proteinExistence type="predicted"/>
<protein>
    <submittedName>
        <fullName evidence="1">Terminase</fullName>
    </submittedName>
</protein>
<dbReference type="Gene3D" id="1.10.10.1400">
    <property type="entry name" value="Terminase, small subunit, N-terminal DNA-binding domain, HTH motif"/>
    <property type="match status" value="1"/>
</dbReference>
<dbReference type="GO" id="GO:0051276">
    <property type="term" value="P:chromosome organization"/>
    <property type="evidence" value="ECO:0007669"/>
    <property type="project" value="InterPro"/>
</dbReference>
<dbReference type="InterPro" id="IPR005335">
    <property type="entry name" value="Terminase_ssu"/>
</dbReference>
<reference evidence="1 2" key="1">
    <citation type="submission" date="2017-01" db="EMBL/GenBank/DDBJ databases">
        <title>Complete Genome Sequence of Dolosigranulum pigrum isolated from a Patient with interstitial lung disease.</title>
        <authorList>
            <person name="Mukhopadhyay R."/>
            <person name="Joaquin J."/>
            <person name="Hogue R."/>
            <person name="Fitzgerald S."/>
            <person name="Jospin G."/>
            <person name="Eisen J.A."/>
            <person name="Chaturvedi V."/>
        </authorList>
    </citation>
    <scope>NUCLEOTIDE SEQUENCE [LARGE SCALE GENOMIC DNA]</scope>
    <source>
        <strain evidence="1 2">15S00348</strain>
    </source>
</reference>
<dbReference type="InterPro" id="IPR038713">
    <property type="entry name" value="Terminase_Gp1_N_sf"/>
</dbReference>
<comment type="caution">
    <text evidence="1">The sequence shown here is derived from an EMBL/GenBank/DDBJ whole genome shotgun (WGS) entry which is preliminary data.</text>
</comment>
<sequence length="160" mass="18230">MSKLTVKQENFVQGLVAGLSQRQAYIEAGYKTDNMTNASIDSVASRMLKNVKVLSRYRELLKESSNMILWSRETSFAEYEWLKNQAKAAIEDEGVRHANSTAFISAMEGMNQMAFRDLELADQKLLAEIELLQSKVGEDDKQDERILEYTKALRDVIEAK</sequence>
<evidence type="ECO:0000313" key="1">
    <source>
        <dbReference type="EMBL" id="OOL80461.1"/>
    </source>
</evidence>
<accession>A0A1S8KLN8</accession>
<gene>
    <name evidence="1" type="ORF">BWX42_00460</name>
</gene>
<dbReference type="EMBL" id="MUYF01000003">
    <property type="protein sequence ID" value="OOL80461.1"/>
    <property type="molecule type" value="Genomic_DNA"/>
</dbReference>
<dbReference type="Proteomes" id="UP000190409">
    <property type="component" value="Unassembled WGS sequence"/>
</dbReference>
<evidence type="ECO:0000313" key="2">
    <source>
        <dbReference type="Proteomes" id="UP000190409"/>
    </source>
</evidence>
<name>A0A1S8KLN8_9LACT</name>
<dbReference type="AlphaFoldDB" id="A0A1S8KLN8"/>
<dbReference type="Pfam" id="PF03592">
    <property type="entry name" value="Terminase_2"/>
    <property type="match status" value="1"/>
</dbReference>